<dbReference type="InterPro" id="IPR036047">
    <property type="entry name" value="F-box-like_dom_sf"/>
</dbReference>
<name>A0AAW1NVU4_9CHLO</name>
<evidence type="ECO:0000313" key="3">
    <source>
        <dbReference type="EMBL" id="KAK9796654.1"/>
    </source>
</evidence>
<evidence type="ECO:0000259" key="2">
    <source>
        <dbReference type="PROSITE" id="PS50181"/>
    </source>
</evidence>
<evidence type="ECO:0000256" key="1">
    <source>
        <dbReference type="SAM" id="MobiDB-lite"/>
    </source>
</evidence>
<dbReference type="CDD" id="cd09917">
    <property type="entry name" value="F-box_SF"/>
    <property type="match status" value="1"/>
</dbReference>
<evidence type="ECO:0000313" key="4">
    <source>
        <dbReference type="Proteomes" id="UP001465755"/>
    </source>
</evidence>
<sequence>MVLVIIFVALATAARLFGCCLLVAGILTWRQTDPAPVQDTVLGEAGTEPRNEHGQQGDTGTMARATLRGSGSLQVEDDDAYEPGSQSLWSSLPGELLCKIFRHLQWPDLLQAELCCLSWHSIISRPKGVICSEPLVIKLHKIFCKARQPVKDASATEHFFPIWRWVRRRVRGSSSLTILAAHFANNDETDLTSGFAMLLTALQDQRIDLHIELQCKLRSRLDGWLAMCPFRQQILTDHLVSLDQRLTVTGAQEFVSICGLTRLTSLQLSLDIDDLSIWTPAESVAITSLQNLRRLELTGFDEGPELANVDWQKQCS</sequence>
<reference evidence="3 4" key="1">
    <citation type="journal article" date="2024" name="Nat. Commun.">
        <title>Phylogenomics reveals the evolutionary origins of lichenization in chlorophyte algae.</title>
        <authorList>
            <person name="Puginier C."/>
            <person name="Libourel C."/>
            <person name="Otte J."/>
            <person name="Skaloud P."/>
            <person name="Haon M."/>
            <person name="Grisel S."/>
            <person name="Petersen M."/>
            <person name="Berrin J.G."/>
            <person name="Delaux P.M."/>
            <person name="Dal Grande F."/>
            <person name="Keller J."/>
        </authorList>
    </citation>
    <scope>NUCLEOTIDE SEQUENCE [LARGE SCALE GENOMIC DNA]</scope>
    <source>
        <strain evidence="3 4">SAG 2036</strain>
    </source>
</reference>
<dbReference type="Pfam" id="PF12937">
    <property type="entry name" value="F-box-like"/>
    <property type="match status" value="1"/>
</dbReference>
<dbReference type="SUPFAM" id="SSF81383">
    <property type="entry name" value="F-box domain"/>
    <property type="match status" value="1"/>
</dbReference>
<accession>A0AAW1NVU4</accession>
<organism evidence="3 4">
    <name type="scientific">Symbiochloris irregularis</name>
    <dbReference type="NCBI Taxonomy" id="706552"/>
    <lineage>
        <taxon>Eukaryota</taxon>
        <taxon>Viridiplantae</taxon>
        <taxon>Chlorophyta</taxon>
        <taxon>core chlorophytes</taxon>
        <taxon>Trebouxiophyceae</taxon>
        <taxon>Trebouxiales</taxon>
        <taxon>Trebouxiaceae</taxon>
        <taxon>Symbiochloris</taxon>
    </lineage>
</organism>
<dbReference type="PROSITE" id="PS50181">
    <property type="entry name" value="FBOX"/>
    <property type="match status" value="1"/>
</dbReference>
<dbReference type="AlphaFoldDB" id="A0AAW1NVU4"/>
<feature type="region of interest" description="Disordered" evidence="1">
    <location>
        <begin position="39"/>
        <end position="63"/>
    </location>
</feature>
<dbReference type="Gene3D" id="1.20.1280.50">
    <property type="match status" value="1"/>
</dbReference>
<protein>
    <recommendedName>
        <fullName evidence="2">F-box domain-containing protein</fullName>
    </recommendedName>
</protein>
<dbReference type="SMART" id="SM00256">
    <property type="entry name" value="FBOX"/>
    <property type="match status" value="1"/>
</dbReference>
<comment type="caution">
    <text evidence="3">The sequence shown here is derived from an EMBL/GenBank/DDBJ whole genome shotgun (WGS) entry which is preliminary data.</text>
</comment>
<dbReference type="Proteomes" id="UP001465755">
    <property type="component" value="Unassembled WGS sequence"/>
</dbReference>
<keyword evidence="4" id="KW-1185">Reference proteome</keyword>
<gene>
    <name evidence="3" type="ORF">WJX73_010024</name>
</gene>
<dbReference type="EMBL" id="JALJOQ010000115">
    <property type="protein sequence ID" value="KAK9796654.1"/>
    <property type="molecule type" value="Genomic_DNA"/>
</dbReference>
<feature type="domain" description="F-box" evidence="2">
    <location>
        <begin position="86"/>
        <end position="139"/>
    </location>
</feature>
<dbReference type="InterPro" id="IPR001810">
    <property type="entry name" value="F-box_dom"/>
</dbReference>
<proteinExistence type="predicted"/>